<feature type="region of interest" description="Disordered" evidence="5">
    <location>
        <begin position="283"/>
        <end position="320"/>
    </location>
</feature>
<dbReference type="Gene3D" id="1.20.58.340">
    <property type="entry name" value="Magnesium transport protein CorA, transmembrane region"/>
    <property type="match status" value="1"/>
</dbReference>
<dbReference type="OrthoDB" id="3945154at2759"/>
<feature type="compositionally biased region" description="Polar residues" evidence="5">
    <location>
        <begin position="240"/>
        <end position="251"/>
    </location>
</feature>
<keyword evidence="2 6" id="KW-0812">Transmembrane</keyword>
<evidence type="ECO:0000256" key="5">
    <source>
        <dbReference type="SAM" id="MobiDB-lite"/>
    </source>
</evidence>
<reference evidence="7 8" key="1">
    <citation type="submission" date="2015-01" db="EMBL/GenBank/DDBJ databases">
        <title>The Genome Sequence of Ochroconis gallopava CBS43764.</title>
        <authorList>
            <consortium name="The Broad Institute Genomics Platform"/>
            <person name="Cuomo C."/>
            <person name="de Hoog S."/>
            <person name="Gorbushina A."/>
            <person name="Stielow B."/>
            <person name="Teixiera M."/>
            <person name="Abouelleil A."/>
            <person name="Chapman S.B."/>
            <person name="Priest M."/>
            <person name="Young S.K."/>
            <person name="Wortman J."/>
            <person name="Nusbaum C."/>
            <person name="Birren B."/>
        </authorList>
    </citation>
    <scope>NUCLEOTIDE SEQUENCE [LARGE SCALE GENOMIC DNA]</scope>
    <source>
        <strain evidence="7 8">CBS 43764</strain>
    </source>
</reference>
<feature type="compositionally biased region" description="Basic and acidic residues" evidence="5">
    <location>
        <begin position="290"/>
        <end position="301"/>
    </location>
</feature>
<gene>
    <name evidence="7" type="ORF">PV09_02947</name>
</gene>
<feature type="region of interest" description="Disordered" evidence="5">
    <location>
        <begin position="710"/>
        <end position="756"/>
    </location>
</feature>
<dbReference type="InterPro" id="IPR045863">
    <property type="entry name" value="CorA_TM1_TM2"/>
</dbReference>
<feature type="transmembrane region" description="Helical" evidence="6">
    <location>
        <begin position="615"/>
        <end position="634"/>
    </location>
</feature>
<dbReference type="Proteomes" id="UP000053259">
    <property type="component" value="Unassembled WGS sequence"/>
</dbReference>
<dbReference type="GeneID" id="27310920"/>
<proteinExistence type="predicted"/>
<evidence type="ECO:0000256" key="6">
    <source>
        <dbReference type="SAM" id="Phobius"/>
    </source>
</evidence>
<accession>A0A0D2B5P1</accession>
<feature type="region of interest" description="Disordered" evidence="5">
    <location>
        <begin position="1"/>
        <end position="33"/>
    </location>
</feature>
<name>A0A0D2B5P1_9PEZI</name>
<dbReference type="Pfam" id="PF01544">
    <property type="entry name" value="CorA"/>
    <property type="match status" value="1"/>
</dbReference>
<keyword evidence="4 6" id="KW-0472">Membrane</keyword>
<dbReference type="SUPFAM" id="SSF144083">
    <property type="entry name" value="Magnesium transport protein CorA, transmembrane region"/>
    <property type="match status" value="1"/>
</dbReference>
<dbReference type="GO" id="GO:0046873">
    <property type="term" value="F:metal ion transmembrane transporter activity"/>
    <property type="evidence" value="ECO:0007669"/>
    <property type="project" value="InterPro"/>
</dbReference>
<feature type="compositionally biased region" description="Basic and acidic residues" evidence="5">
    <location>
        <begin position="717"/>
        <end position="748"/>
    </location>
</feature>
<evidence type="ECO:0000313" key="8">
    <source>
        <dbReference type="Proteomes" id="UP000053259"/>
    </source>
</evidence>
<evidence type="ECO:0000313" key="7">
    <source>
        <dbReference type="EMBL" id="KIW06514.1"/>
    </source>
</evidence>
<feature type="compositionally biased region" description="Low complexity" evidence="5">
    <location>
        <begin position="305"/>
        <end position="318"/>
    </location>
</feature>
<evidence type="ECO:0000256" key="3">
    <source>
        <dbReference type="ARBA" id="ARBA00022989"/>
    </source>
</evidence>
<organism evidence="7 8">
    <name type="scientific">Verruconis gallopava</name>
    <dbReference type="NCBI Taxonomy" id="253628"/>
    <lineage>
        <taxon>Eukaryota</taxon>
        <taxon>Fungi</taxon>
        <taxon>Dikarya</taxon>
        <taxon>Ascomycota</taxon>
        <taxon>Pezizomycotina</taxon>
        <taxon>Dothideomycetes</taxon>
        <taxon>Pleosporomycetidae</taxon>
        <taxon>Venturiales</taxon>
        <taxon>Sympoventuriaceae</taxon>
        <taxon>Verruconis</taxon>
    </lineage>
</organism>
<dbReference type="VEuPathDB" id="FungiDB:PV09_02947"/>
<protein>
    <submittedName>
        <fullName evidence="7">Uncharacterized protein</fullName>
    </submittedName>
</protein>
<dbReference type="STRING" id="253628.A0A0D2B5P1"/>
<keyword evidence="8" id="KW-1185">Reference proteome</keyword>
<dbReference type="InterPro" id="IPR002523">
    <property type="entry name" value="MgTranspt_CorA/ZnTranspt_ZntB"/>
</dbReference>
<dbReference type="EMBL" id="KN847535">
    <property type="protein sequence ID" value="KIW06514.1"/>
    <property type="molecule type" value="Genomic_DNA"/>
</dbReference>
<dbReference type="HOGENOM" id="CLU_021383_0_0_1"/>
<keyword evidence="3 6" id="KW-1133">Transmembrane helix</keyword>
<dbReference type="AlphaFoldDB" id="A0A0D2B5P1"/>
<evidence type="ECO:0000256" key="2">
    <source>
        <dbReference type="ARBA" id="ARBA00022692"/>
    </source>
</evidence>
<comment type="subcellular location">
    <subcellularLocation>
        <location evidence="1">Membrane</location>
        <topology evidence="1">Multi-pass membrane protein</topology>
    </subcellularLocation>
</comment>
<sequence>MATVADSATSQDGTALQSQVPAQEGDEPFHGKPYLKGLDGLQHSYPALKSFLEKIANEDDKGRILVRKHFLTTYKRGPGRCYCLLFDHEKVSLPEGFETGFASPTRLRDYLEANPAKKSREDKKRRLFILEDLEPDYVDALGYHLGVDPMVFSEQMNTWNYTDSWSIPHRELPSMSTPEKCFTLRYYELRTLHVPQSIDTLTLQMTFAVNRRRYERWRDIDVPSSGKPDRRHGFVRRSASFWTSQQPSEGGQENKDAPGWDAVILVDPGMSVSCSDVPDAECSGGLRPAQRHDATGHDATAHGDSQVASASSTSVSSAKPIDARNRTAVVEAACKMETAKPSLMRPPSTGGAAAQIIDPPPQQTLILQDQKLYSSRASLWRAQDWQPHGTRVELVGVKHESWPYHDGCSTLAPLGLAQVGVGALDKDVGYLKRKRDLVSPLDEMVFYWTKVAPESLIKKAQAQSSNTAFYLLKHIAQHWVNQLELINTTMAKAEWFSDDYQAKIEDDLSLQKWKADLKDINYIAKDINYMRRHLNHFWRAMILNLERVGVQLGSEGIDENASLAIQGVQKDFLTIHTRMEPLRSRAEALSTVASDLANLRAAYRGVHDSEFGMRLSLFASIIFPLTLVASIFSMSDNYLPGAPDFWKLWAIGPAFCVALALLLVYGKRPWKLFTDIFKYFYLAARSRGFFLSPDEKEMWLNAREEQKKRKAKLKAQKAKEKEEKSRWKDEKATKNVGRGKRDEEKEVEGVGAGKGK</sequence>
<feature type="transmembrane region" description="Helical" evidence="6">
    <location>
        <begin position="646"/>
        <end position="665"/>
    </location>
</feature>
<feature type="region of interest" description="Disordered" evidence="5">
    <location>
        <begin position="239"/>
        <end position="258"/>
    </location>
</feature>
<evidence type="ECO:0000256" key="4">
    <source>
        <dbReference type="ARBA" id="ARBA00023136"/>
    </source>
</evidence>
<evidence type="ECO:0000256" key="1">
    <source>
        <dbReference type="ARBA" id="ARBA00004141"/>
    </source>
</evidence>
<dbReference type="GO" id="GO:0016020">
    <property type="term" value="C:membrane"/>
    <property type="evidence" value="ECO:0007669"/>
    <property type="project" value="UniProtKB-SubCell"/>
</dbReference>
<dbReference type="InParanoid" id="A0A0D2B5P1"/>
<feature type="compositionally biased region" description="Polar residues" evidence="5">
    <location>
        <begin position="1"/>
        <end position="21"/>
    </location>
</feature>
<dbReference type="RefSeq" id="XP_016216383.1">
    <property type="nucleotide sequence ID" value="XM_016356077.1"/>
</dbReference>